<dbReference type="AlphaFoldDB" id="A0A9Q0NF43"/>
<protein>
    <submittedName>
        <fullName evidence="1">Uncharacterized protein</fullName>
    </submittedName>
</protein>
<evidence type="ECO:0000313" key="1">
    <source>
        <dbReference type="EMBL" id="KAJ6649083.1"/>
    </source>
</evidence>
<reference evidence="1" key="1">
    <citation type="submission" date="2022-07" db="EMBL/GenBank/DDBJ databases">
        <authorList>
            <person name="Trinca V."/>
            <person name="Uliana J.V.C."/>
            <person name="Torres T.T."/>
            <person name="Ward R.J."/>
            <person name="Monesi N."/>
        </authorList>
    </citation>
    <scope>NUCLEOTIDE SEQUENCE</scope>
    <source>
        <strain evidence="1">HSMRA1968</strain>
        <tissue evidence="1">Whole embryos</tissue>
    </source>
</reference>
<sequence>MTRLITPRNGSHLVGGFYLGHFWAQRISRLENTISRMQRNAELVISGIPPVADESCTEIVNKIGAVIGFGNPSEPLTAFRLKKTGTQQRNMNDDSGDGHTEHQRKLNQMHPIILVKFGSPNDKSKFIGKYLAHKTLCLKDVGFQS</sequence>
<keyword evidence="2" id="KW-1185">Reference proteome</keyword>
<accession>A0A9Q0NF43</accession>
<proteinExistence type="predicted"/>
<dbReference type="Proteomes" id="UP001151699">
    <property type="component" value="Chromosome A"/>
</dbReference>
<name>A0A9Q0NF43_9DIPT</name>
<comment type="caution">
    <text evidence="1">The sequence shown here is derived from an EMBL/GenBank/DDBJ whole genome shotgun (WGS) entry which is preliminary data.</text>
</comment>
<evidence type="ECO:0000313" key="2">
    <source>
        <dbReference type="Proteomes" id="UP001151699"/>
    </source>
</evidence>
<dbReference type="EMBL" id="WJQU01000001">
    <property type="protein sequence ID" value="KAJ6649083.1"/>
    <property type="molecule type" value="Genomic_DNA"/>
</dbReference>
<organism evidence="1 2">
    <name type="scientific">Pseudolycoriella hygida</name>
    <dbReference type="NCBI Taxonomy" id="35572"/>
    <lineage>
        <taxon>Eukaryota</taxon>
        <taxon>Metazoa</taxon>
        <taxon>Ecdysozoa</taxon>
        <taxon>Arthropoda</taxon>
        <taxon>Hexapoda</taxon>
        <taxon>Insecta</taxon>
        <taxon>Pterygota</taxon>
        <taxon>Neoptera</taxon>
        <taxon>Endopterygota</taxon>
        <taxon>Diptera</taxon>
        <taxon>Nematocera</taxon>
        <taxon>Sciaroidea</taxon>
        <taxon>Sciaridae</taxon>
        <taxon>Pseudolycoriella</taxon>
    </lineage>
</organism>
<gene>
    <name evidence="1" type="ORF">Bhyg_04316</name>
</gene>